<dbReference type="GO" id="GO:0046872">
    <property type="term" value="F:metal ion binding"/>
    <property type="evidence" value="ECO:0007669"/>
    <property type="project" value="UniProtKB-KW"/>
</dbReference>
<keyword evidence="8" id="KW-0479">Metal-binding</keyword>
<comment type="function">
    <text evidence="8">Part of the MsrPQ system that repairs oxidized periplasmic proteins containing methionine sulfoxide residues (Met-O), using respiratory chain electrons. Thus protects these proteins from oxidative-stress damage caused by reactive species of oxygen and chlorine generated by the host defense mechanisms. MsrPQ is essential for the maintenance of envelope integrity under bleach stress, rescuing a wide series of structurally unrelated periplasmic proteins from methionine oxidation. MsrQ provides electrons for reduction to the reductase catalytic subunit MsrP, using the quinone pool of the respiratory chain.</text>
</comment>
<dbReference type="GO" id="GO:0010181">
    <property type="term" value="F:FMN binding"/>
    <property type="evidence" value="ECO:0007669"/>
    <property type="project" value="UniProtKB-UniRule"/>
</dbReference>
<dbReference type="GO" id="GO:0016679">
    <property type="term" value="F:oxidoreductase activity, acting on diphenols and related substances as donors"/>
    <property type="evidence" value="ECO:0007669"/>
    <property type="project" value="TreeGrafter"/>
</dbReference>
<dbReference type="GO" id="GO:0009055">
    <property type="term" value="F:electron transfer activity"/>
    <property type="evidence" value="ECO:0007669"/>
    <property type="project" value="UniProtKB-UniRule"/>
</dbReference>
<evidence type="ECO:0000313" key="10">
    <source>
        <dbReference type="EMBL" id="KGJ93057.1"/>
    </source>
</evidence>
<name>A0A099KT95_COLPS</name>
<comment type="cofactor">
    <cofactor evidence="8">
        <name>FMN</name>
        <dbReference type="ChEBI" id="CHEBI:58210"/>
    </cofactor>
    <text evidence="8">Binds 1 FMN per subunit.</text>
</comment>
<keyword evidence="5 8" id="KW-1133">Transmembrane helix</keyword>
<keyword evidence="8" id="KW-0249">Electron transport</keyword>
<dbReference type="GO" id="GO:0030091">
    <property type="term" value="P:protein repair"/>
    <property type="evidence" value="ECO:0007669"/>
    <property type="project" value="UniProtKB-UniRule"/>
</dbReference>
<evidence type="ECO:0000256" key="5">
    <source>
        <dbReference type="ARBA" id="ARBA00022989"/>
    </source>
</evidence>
<keyword evidence="6 8" id="KW-0408">Iron</keyword>
<feature type="transmembrane region" description="Helical" evidence="8">
    <location>
        <begin position="83"/>
        <end position="105"/>
    </location>
</feature>
<evidence type="ECO:0000259" key="9">
    <source>
        <dbReference type="Pfam" id="PF01794"/>
    </source>
</evidence>
<feature type="domain" description="Ferric oxidoreductase" evidence="9">
    <location>
        <begin position="52"/>
        <end position="160"/>
    </location>
</feature>
<evidence type="ECO:0000256" key="6">
    <source>
        <dbReference type="ARBA" id="ARBA00023004"/>
    </source>
</evidence>
<keyword evidence="8" id="KW-0288">FMN</keyword>
<feature type="transmembrane region" description="Helical" evidence="8">
    <location>
        <begin position="149"/>
        <end position="167"/>
    </location>
</feature>
<evidence type="ECO:0000313" key="11">
    <source>
        <dbReference type="Proteomes" id="UP000029843"/>
    </source>
</evidence>
<gene>
    <name evidence="8" type="primary">msrQ</name>
    <name evidence="10" type="ORF">ND2E_2523</name>
</gene>
<dbReference type="PANTHER" id="PTHR36964:SF1">
    <property type="entry name" value="PROTEIN-METHIONINE-SULFOXIDE REDUCTASE HEME-BINDING SUBUNIT MSRQ"/>
    <property type="match status" value="1"/>
</dbReference>
<accession>A0A099KT95</accession>
<evidence type="ECO:0000256" key="4">
    <source>
        <dbReference type="ARBA" id="ARBA00022692"/>
    </source>
</evidence>
<dbReference type="PANTHER" id="PTHR36964">
    <property type="entry name" value="PROTEIN-METHIONINE-SULFOXIDE REDUCTASE HEME-BINDING SUBUNIT MSRQ"/>
    <property type="match status" value="1"/>
</dbReference>
<keyword evidence="4 8" id="KW-0812">Transmembrane</keyword>
<dbReference type="AlphaFoldDB" id="A0A099KT95"/>
<keyword evidence="3 8" id="KW-0349">Heme</keyword>
<feature type="transmembrane region" description="Helical" evidence="8">
    <location>
        <begin position="44"/>
        <end position="62"/>
    </location>
</feature>
<comment type="subcellular location">
    <subcellularLocation>
        <location evidence="8">Cell membrane</location>
        <topology evidence="8">Multi-pass membrane protein</topology>
    </subcellularLocation>
    <subcellularLocation>
        <location evidence="1">Membrane</location>
        <topology evidence="1">Multi-pass membrane protein</topology>
    </subcellularLocation>
</comment>
<dbReference type="Pfam" id="PF01794">
    <property type="entry name" value="Ferric_reduct"/>
    <property type="match status" value="1"/>
</dbReference>
<sequence>MLLTTSNKVILVKFVIHLAAFLPLLSLYYLAFNDQLGADPVQEVIHFTGIGAFNLILVTLTVSPIAKRFKLGYLLQVRRLLGLYSFCYAFLHLLNFLMFDLQFAWSLFFNEVVKRPYITIGMVAFILLAALAVTSLNRIKRKMGKSWQSLHNYSYFIAILVSVHFYWSVKSEILLPLFYMSLTLILLAFRYKKIKELILSIFVKKITSK</sequence>
<comment type="caution">
    <text evidence="10">The sequence shown here is derived from an EMBL/GenBank/DDBJ whole genome shotgun (WGS) entry which is preliminary data.</text>
</comment>
<keyword evidence="7 8" id="KW-0472">Membrane</keyword>
<comment type="cofactor">
    <cofactor evidence="8">
        <name>heme b</name>
        <dbReference type="ChEBI" id="CHEBI:60344"/>
    </cofactor>
    <text evidence="8">Binds 1 heme b (iron(II)-protoporphyrin IX) group per subunit.</text>
</comment>
<protein>
    <recommendedName>
        <fullName evidence="8">Protein-methionine-sulfoxide reductase heme-binding subunit MsrQ</fullName>
    </recommendedName>
    <alternativeName>
        <fullName evidence="8">Flavocytochrome MsrQ</fullName>
    </alternativeName>
</protein>
<comment type="subunit">
    <text evidence="8">Heterodimer of a catalytic subunit (MsrP) and a heme-binding subunit (MsrQ).</text>
</comment>
<keyword evidence="2 8" id="KW-0813">Transport</keyword>
<dbReference type="GO" id="GO:0020037">
    <property type="term" value="F:heme binding"/>
    <property type="evidence" value="ECO:0007669"/>
    <property type="project" value="UniProtKB-UniRule"/>
</dbReference>
<keyword evidence="8" id="KW-0285">Flavoprotein</keyword>
<keyword evidence="8" id="KW-1003">Cell membrane</keyword>
<evidence type="ECO:0000256" key="3">
    <source>
        <dbReference type="ARBA" id="ARBA00022617"/>
    </source>
</evidence>
<dbReference type="EMBL" id="JQED01000015">
    <property type="protein sequence ID" value="KGJ93057.1"/>
    <property type="molecule type" value="Genomic_DNA"/>
</dbReference>
<evidence type="ECO:0000256" key="2">
    <source>
        <dbReference type="ARBA" id="ARBA00022448"/>
    </source>
</evidence>
<dbReference type="NCBIfam" id="NF003831">
    <property type="entry name" value="PRK05419.1-2"/>
    <property type="match status" value="1"/>
</dbReference>
<reference evidence="10 11" key="1">
    <citation type="submission" date="2014-08" db="EMBL/GenBank/DDBJ databases">
        <title>Genomic and Phenotypic Diversity of Colwellia psychrerythraea strains from Disparate Marine Basins.</title>
        <authorList>
            <person name="Techtmann S.M."/>
            <person name="Stelling S.C."/>
            <person name="Utturkar S.M."/>
            <person name="Alshibli N."/>
            <person name="Harris A."/>
            <person name="Brown S.D."/>
            <person name="Hazen T.C."/>
        </authorList>
    </citation>
    <scope>NUCLEOTIDE SEQUENCE [LARGE SCALE GENOMIC DNA]</scope>
    <source>
        <strain evidence="10 11">ND2E</strain>
    </source>
</reference>
<dbReference type="InterPro" id="IPR022837">
    <property type="entry name" value="MsrQ-like"/>
</dbReference>
<evidence type="ECO:0000256" key="1">
    <source>
        <dbReference type="ARBA" id="ARBA00004141"/>
    </source>
</evidence>
<dbReference type="RefSeq" id="WP_033093286.1">
    <property type="nucleotide sequence ID" value="NZ_JQED01000015.1"/>
</dbReference>
<dbReference type="OrthoDB" id="9788328at2"/>
<evidence type="ECO:0000256" key="7">
    <source>
        <dbReference type="ARBA" id="ARBA00023136"/>
    </source>
</evidence>
<proteinExistence type="inferred from homology"/>
<dbReference type="GO" id="GO:0005886">
    <property type="term" value="C:plasma membrane"/>
    <property type="evidence" value="ECO:0007669"/>
    <property type="project" value="UniProtKB-SubCell"/>
</dbReference>
<feature type="transmembrane region" description="Helical" evidence="8">
    <location>
        <begin position="173"/>
        <end position="191"/>
    </location>
</feature>
<organism evidence="10 11">
    <name type="scientific">Colwellia psychrerythraea</name>
    <name type="common">Vibrio psychroerythus</name>
    <dbReference type="NCBI Taxonomy" id="28229"/>
    <lineage>
        <taxon>Bacteria</taxon>
        <taxon>Pseudomonadati</taxon>
        <taxon>Pseudomonadota</taxon>
        <taxon>Gammaproteobacteria</taxon>
        <taxon>Alteromonadales</taxon>
        <taxon>Colwelliaceae</taxon>
        <taxon>Colwellia</taxon>
    </lineage>
</organism>
<dbReference type="PATRIC" id="fig|28229.4.peg.1552"/>
<dbReference type="InterPro" id="IPR013130">
    <property type="entry name" value="Fe3_Rdtase_TM_dom"/>
</dbReference>
<dbReference type="HAMAP" id="MF_01207">
    <property type="entry name" value="MsrQ"/>
    <property type="match status" value="1"/>
</dbReference>
<evidence type="ECO:0000256" key="8">
    <source>
        <dbReference type="HAMAP-Rule" id="MF_01207"/>
    </source>
</evidence>
<dbReference type="Proteomes" id="UP000029843">
    <property type="component" value="Unassembled WGS sequence"/>
</dbReference>
<feature type="transmembrane region" description="Helical" evidence="8">
    <location>
        <begin position="117"/>
        <end position="137"/>
    </location>
</feature>
<comment type="similarity">
    <text evidence="8">Belongs to the MsrQ family.</text>
</comment>
<feature type="transmembrane region" description="Helical" evidence="8">
    <location>
        <begin position="12"/>
        <end position="32"/>
    </location>
</feature>